<protein>
    <recommendedName>
        <fullName evidence="2">protein-glutamate methylesterase</fullName>
        <ecNumber evidence="2">3.1.1.61</ecNumber>
    </recommendedName>
</protein>
<reference evidence="6 7" key="1">
    <citation type="journal article" date="2014" name="Int. J. Syst. Evol. Microbiol.">
        <title>Complete genome sequence of Corynebacterium casei LMG S-19264T (=DSM 44701T), isolated from a smear-ripened cheese.</title>
        <authorList>
            <consortium name="US DOE Joint Genome Institute (JGI-PGF)"/>
            <person name="Walter F."/>
            <person name="Albersmeier A."/>
            <person name="Kalinowski J."/>
            <person name="Ruckert C."/>
        </authorList>
    </citation>
    <scope>NUCLEOTIDE SEQUENCE [LARGE SCALE GENOMIC DNA]</scope>
    <source>
        <strain evidence="6 7">KCTC 12866</strain>
    </source>
</reference>
<keyword evidence="4" id="KW-0145">Chemotaxis</keyword>
<dbReference type="RefSeq" id="WP_189568502.1">
    <property type="nucleotide sequence ID" value="NZ_BMXF01000007.1"/>
</dbReference>
<evidence type="ECO:0000256" key="4">
    <source>
        <dbReference type="PROSITE-ProRule" id="PRU00050"/>
    </source>
</evidence>
<dbReference type="InterPro" id="IPR035909">
    <property type="entry name" value="CheB_C"/>
</dbReference>
<dbReference type="Gene3D" id="3.40.50.180">
    <property type="entry name" value="Methylesterase CheB, C-terminal domain"/>
    <property type="match status" value="1"/>
</dbReference>
<keyword evidence="7" id="KW-1185">Reference proteome</keyword>
<feature type="active site" evidence="4">
    <location>
        <position position="44"/>
    </location>
</feature>
<dbReference type="PANTHER" id="PTHR42872:SF6">
    <property type="entry name" value="PROTEIN-GLUTAMATE METHYLESTERASE_PROTEIN-GLUTAMINE GLUTAMINASE"/>
    <property type="match status" value="1"/>
</dbReference>
<dbReference type="GO" id="GO:0000156">
    <property type="term" value="F:phosphorelay response regulator activity"/>
    <property type="evidence" value="ECO:0007669"/>
    <property type="project" value="InterPro"/>
</dbReference>
<dbReference type="GO" id="GO:0005737">
    <property type="term" value="C:cytoplasm"/>
    <property type="evidence" value="ECO:0007669"/>
    <property type="project" value="InterPro"/>
</dbReference>
<gene>
    <name evidence="6" type="primary">cheB2</name>
    <name evidence="6" type="ORF">GCM10007390_48720</name>
</gene>
<feature type="active site" evidence="4">
    <location>
        <position position="17"/>
    </location>
</feature>
<dbReference type="Proteomes" id="UP000598271">
    <property type="component" value="Unassembled WGS sequence"/>
</dbReference>
<evidence type="ECO:0000313" key="7">
    <source>
        <dbReference type="Proteomes" id="UP000598271"/>
    </source>
</evidence>
<dbReference type="PANTHER" id="PTHR42872">
    <property type="entry name" value="PROTEIN-GLUTAMATE METHYLESTERASE/PROTEIN-GLUTAMINE GLUTAMINASE"/>
    <property type="match status" value="1"/>
</dbReference>
<organism evidence="6 7">
    <name type="scientific">Persicitalea jodogahamensis</name>
    <dbReference type="NCBI Taxonomy" id="402147"/>
    <lineage>
        <taxon>Bacteria</taxon>
        <taxon>Pseudomonadati</taxon>
        <taxon>Bacteroidota</taxon>
        <taxon>Cytophagia</taxon>
        <taxon>Cytophagales</taxon>
        <taxon>Spirosomataceae</taxon>
        <taxon>Persicitalea</taxon>
    </lineage>
</organism>
<dbReference type="PROSITE" id="PS50122">
    <property type="entry name" value="CHEB"/>
    <property type="match status" value="1"/>
</dbReference>
<dbReference type="InterPro" id="IPR000673">
    <property type="entry name" value="Sig_transdc_resp-reg_Me-estase"/>
</dbReference>
<dbReference type="EMBL" id="BMXF01000007">
    <property type="protein sequence ID" value="GHB87107.1"/>
    <property type="molecule type" value="Genomic_DNA"/>
</dbReference>
<sequence>MAENALNQLRYLVIGGSAGSLEVILDLVTHLPALPHAVVILVVHRKKDNDSILVDLLSYRTKLPVREVEDKETISPDTIYLAPPDYHLLIERADLFSLDISEKVHFSRPSIDVTFESVAEAFGDRVIGILLSGANADGAVGMAKIRKAGGYTIVQDPATADVGYMPQQALDLTPVDSILPAAEIPGLLEKLLRIQ</sequence>
<dbReference type="AlphaFoldDB" id="A0A8J3DBY3"/>
<dbReference type="CDD" id="cd16433">
    <property type="entry name" value="CheB"/>
    <property type="match status" value="1"/>
</dbReference>
<keyword evidence="1 4" id="KW-0378">Hydrolase</keyword>
<proteinExistence type="predicted"/>
<evidence type="ECO:0000313" key="6">
    <source>
        <dbReference type="EMBL" id="GHB87107.1"/>
    </source>
</evidence>
<dbReference type="EC" id="3.1.1.61" evidence="2"/>
<feature type="active site" evidence="4">
    <location>
        <position position="137"/>
    </location>
</feature>
<dbReference type="SUPFAM" id="SSF52738">
    <property type="entry name" value="Methylesterase CheB, C-terminal domain"/>
    <property type="match status" value="1"/>
</dbReference>
<evidence type="ECO:0000256" key="3">
    <source>
        <dbReference type="ARBA" id="ARBA00048267"/>
    </source>
</evidence>
<evidence type="ECO:0000259" key="5">
    <source>
        <dbReference type="PROSITE" id="PS50122"/>
    </source>
</evidence>
<feature type="domain" description="CheB-type methylesterase" evidence="5">
    <location>
        <begin position="5"/>
        <end position="195"/>
    </location>
</feature>
<name>A0A8J3DBY3_9BACT</name>
<accession>A0A8J3DBY3</accession>
<dbReference type="Pfam" id="PF01339">
    <property type="entry name" value="CheB_methylest"/>
    <property type="match status" value="1"/>
</dbReference>
<evidence type="ECO:0000256" key="1">
    <source>
        <dbReference type="ARBA" id="ARBA00022801"/>
    </source>
</evidence>
<comment type="caution">
    <text evidence="6">The sequence shown here is derived from an EMBL/GenBank/DDBJ whole genome shotgun (WGS) entry which is preliminary data.</text>
</comment>
<comment type="catalytic activity">
    <reaction evidence="3">
        <text>[protein]-L-glutamate 5-O-methyl ester + H2O = L-glutamyl-[protein] + methanol + H(+)</text>
        <dbReference type="Rhea" id="RHEA:23236"/>
        <dbReference type="Rhea" id="RHEA-COMP:10208"/>
        <dbReference type="Rhea" id="RHEA-COMP:10311"/>
        <dbReference type="ChEBI" id="CHEBI:15377"/>
        <dbReference type="ChEBI" id="CHEBI:15378"/>
        <dbReference type="ChEBI" id="CHEBI:17790"/>
        <dbReference type="ChEBI" id="CHEBI:29973"/>
        <dbReference type="ChEBI" id="CHEBI:82795"/>
        <dbReference type="EC" id="3.1.1.61"/>
    </reaction>
</comment>
<dbReference type="GO" id="GO:0008984">
    <property type="term" value="F:protein-glutamate methylesterase activity"/>
    <property type="evidence" value="ECO:0007669"/>
    <property type="project" value="UniProtKB-EC"/>
</dbReference>
<dbReference type="GO" id="GO:0006935">
    <property type="term" value="P:chemotaxis"/>
    <property type="evidence" value="ECO:0007669"/>
    <property type="project" value="UniProtKB-UniRule"/>
</dbReference>
<evidence type="ECO:0000256" key="2">
    <source>
        <dbReference type="ARBA" id="ARBA00039140"/>
    </source>
</evidence>